<keyword evidence="3" id="KW-1185">Reference proteome</keyword>
<proteinExistence type="predicted"/>
<evidence type="ECO:0000313" key="3">
    <source>
        <dbReference type="Proteomes" id="UP000299102"/>
    </source>
</evidence>
<protein>
    <submittedName>
        <fullName evidence="2">Uncharacterized protein</fullName>
    </submittedName>
</protein>
<reference evidence="2 3" key="1">
    <citation type="journal article" date="2019" name="Commun. Biol.">
        <title>The bagworm genome reveals a unique fibroin gene that provides high tensile strength.</title>
        <authorList>
            <person name="Kono N."/>
            <person name="Nakamura H."/>
            <person name="Ohtoshi R."/>
            <person name="Tomita M."/>
            <person name="Numata K."/>
            <person name="Arakawa K."/>
        </authorList>
    </citation>
    <scope>NUCLEOTIDE SEQUENCE [LARGE SCALE GENOMIC DNA]</scope>
</reference>
<comment type="caution">
    <text evidence="2">The sequence shown here is derived from an EMBL/GenBank/DDBJ whole genome shotgun (WGS) entry which is preliminary data.</text>
</comment>
<accession>A0A4C1SU25</accession>
<evidence type="ECO:0000256" key="1">
    <source>
        <dbReference type="SAM" id="MobiDB-lite"/>
    </source>
</evidence>
<name>A0A4C1SU25_EUMVA</name>
<sequence>MQNNISIIARSTPKPIRICEAPWRWPGSERQGSSSDVASKDRSKLWRNAGTRERGTSLRKPLCNFRMEPGTETKPGPANRVIGAPAKHQTVSDGVRRRLCASSGPFGLHGEVVI</sequence>
<feature type="compositionally biased region" description="Basic and acidic residues" evidence="1">
    <location>
        <begin position="38"/>
        <end position="53"/>
    </location>
</feature>
<gene>
    <name evidence="2" type="ORF">EVAR_73653_1</name>
</gene>
<dbReference type="Proteomes" id="UP000299102">
    <property type="component" value="Unassembled WGS sequence"/>
</dbReference>
<dbReference type="EMBL" id="BGZK01007600">
    <property type="protein sequence ID" value="GBP04710.1"/>
    <property type="molecule type" value="Genomic_DNA"/>
</dbReference>
<dbReference type="AlphaFoldDB" id="A0A4C1SU25"/>
<feature type="region of interest" description="Disordered" evidence="1">
    <location>
        <begin position="24"/>
        <end position="53"/>
    </location>
</feature>
<organism evidence="2 3">
    <name type="scientific">Eumeta variegata</name>
    <name type="common">Bagworm moth</name>
    <name type="synonym">Eumeta japonica</name>
    <dbReference type="NCBI Taxonomy" id="151549"/>
    <lineage>
        <taxon>Eukaryota</taxon>
        <taxon>Metazoa</taxon>
        <taxon>Ecdysozoa</taxon>
        <taxon>Arthropoda</taxon>
        <taxon>Hexapoda</taxon>
        <taxon>Insecta</taxon>
        <taxon>Pterygota</taxon>
        <taxon>Neoptera</taxon>
        <taxon>Endopterygota</taxon>
        <taxon>Lepidoptera</taxon>
        <taxon>Glossata</taxon>
        <taxon>Ditrysia</taxon>
        <taxon>Tineoidea</taxon>
        <taxon>Psychidae</taxon>
        <taxon>Oiketicinae</taxon>
        <taxon>Eumeta</taxon>
    </lineage>
</organism>
<evidence type="ECO:0000313" key="2">
    <source>
        <dbReference type="EMBL" id="GBP04710.1"/>
    </source>
</evidence>